<organism evidence="2 3">
    <name type="scientific">Corynebacterium renale</name>
    <dbReference type="NCBI Taxonomy" id="1724"/>
    <lineage>
        <taxon>Bacteria</taxon>
        <taxon>Bacillati</taxon>
        <taxon>Actinomycetota</taxon>
        <taxon>Actinomycetes</taxon>
        <taxon>Mycobacteriales</taxon>
        <taxon>Corynebacteriaceae</taxon>
        <taxon>Corynebacterium</taxon>
    </lineage>
</organism>
<dbReference type="OrthoDB" id="3828498at2"/>
<keyword evidence="1" id="KW-0472">Membrane</keyword>
<keyword evidence="1" id="KW-1133">Transmembrane helix</keyword>
<dbReference type="Pfam" id="PF07332">
    <property type="entry name" value="Phage_holin_3_6"/>
    <property type="match status" value="1"/>
</dbReference>
<dbReference type="STRING" id="1724.GCA_001044175_00705"/>
<dbReference type="InterPro" id="IPR009937">
    <property type="entry name" value="Phage_holin_3_6"/>
</dbReference>
<gene>
    <name evidence="2" type="ORF">ATK06_0510</name>
</gene>
<dbReference type="AlphaFoldDB" id="A0A2A9DNF9"/>
<feature type="transmembrane region" description="Helical" evidence="1">
    <location>
        <begin position="105"/>
        <end position="127"/>
    </location>
</feature>
<feature type="transmembrane region" description="Helical" evidence="1">
    <location>
        <begin position="69"/>
        <end position="93"/>
    </location>
</feature>
<name>A0A2A9DNF9_9CORY</name>
<dbReference type="Proteomes" id="UP000221653">
    <property type="component" value="Unassembled WGS sequence"/>
</dbReference>
<evidence type="ECO:0000313" key="2">
    <source>
        <dbReference type="EMBL" id="PFG27450.1"/>
    </source>
</evidence>
<accession>A0A2A9DNF9</accession>
<dbReference type="EMBL" id="PDJF01000001">
    <property type="protein sequence ID" value="PFG27450.1"/>
    <property type="molecule type" value="Genomic_DNA"/>
</dbReference>
<proteinExistence type="predicted"/>
<evidence type="ECO:0000313" key="3">
    <source>
        <dbReference type="Proteomes" id="UP000221653"/>
    </source>
</evidence>
<evidence type="ECO:0000256" key="1">
    <source>
        <dbReference type="SAM" id="Phobius"/>
    </source>
</evidence>
<dbReference type="RefSeq" id="WP_048378823.1">
    <property type="nucleotide sequence ID" value="NZ_LDYE01000002.1"/>
</dbReference>
<keyword evidence="3" id="KW-1185">Reference proteome</keyword>
<reference evidence="2 3" key="1">
    <citation type="submission" date="2017-10" db="EMBL/GenBank/DDBJ databases">
        <title>Sequencing the genomes of 1000 actinobacteria strains.</title>
        <authorList>
            <person name="Klenk H.-P."/>
        </authorList>
    </citation>
    <scope>NUCLEOTIDE SEQUENCE [LARGE SCALE GENOMIC DNA]</scope>
    <source>
        <strain evidence="2 3">DSM 20688</strain>
    </source>
</reference>
<keyword evidence="1" id="KW-0812">Transmembrane</keyword>
<protein>
    <submittedName>
        <fullName evidence="2">Putative superfamily III holin-X</fullName>
    </submittedName>
</protein>
<sequence length="167" mass="18065">MSTKDGFFTEGAKTFEPKVNSIPLSDVDASTGDESLGTLVSNATSQISSLVRSEVELAKTEISASAKKAAVGGGMFGVAGVVALYSSFFFFFFAAELLANWLERWAAFLIVFVVMLVLAALIALIGWRQVKKMKTPQRTIDSVTELKNLVPGKAEENLESRNRGLYS</sequence>
<comment type="caution">
    <text evidence="2">The sequence shown here is derived from an EMBL/GenBank/DDBJ whole genome shotgun (WGS) entry which is preliminary data.</text>
</comment>